<evidence type="ECO:0000313" key="1">
    <source>
        <dbReference type="EMBL" id="KAB8039798.1"/>
    </source>
</evidence>
<accession>A0A6N6VZ94</accession>
<name>A0A6N6VZ94_9BACT</name>
<comment type="caution">
    <text evidence="1">The sequence shown here is derived from an EMBL/GenBank/DDBJ whole genome shotgun (WGS) entry which is preliminary data.</text>
</comment>
<dbReference type="EMBL" id="WFLM01000002">
    <property type="protein sequence ID" value="KAB8039798.1"/>
    <property type="molecule type" value="Genomic_DNA"/>
</dbReference>
<organism evidence="1 2">
    <name type="scientific">Silvanigrella paludirubra</name>
    <dbReference type="NCBI Taxonomy" id="2499159"/>
    <lineage>
        <taxon>Bacteria</taxon>
        <taxon>Pseudomonadati</taxon>
        <taxon>Bdellovibrionota</taxon>
        <taxon>Oligoflexia</taxon>
        <taxon>Silvanigrellales</taxon>
        <taxon>Silvanigrellaceae</taxon>
        <taxon>Silvanigrella</taxon>
    </lineage>
</organism>
<keyword evidence="2" id="KW-1185">Reference proteome</keyword>
<evidence type="ECO:0000313" key="2">
    <source>
        <dbReference type="Proteomes" id="UP000437748"/>
    </source>
</evidence>
<dbReference type="RefSeq" id="WP_153419300.1">
    <property type="nucleotide sequence ID" value="NZ_WFLM01000002.1"/>
</dbReference>
<proteinExistence type="predicted"/>
<dbReference type="AlphaFoldDB" id="A0A6N6VZ94"/>
<protein>
    <submittedName>
        <fullName evidence="1">Uncharacterized protein</fullName>
    </submittedName>
</protein>
<gene>
    <name evidence="1" type="ORF">GCL60_05920</name>
</gene>
<sequence length="133" mass="15845">MNLEKQKSENNFKSNLTDFNKKCLKYSDIINDFKSRRESLDLKELYNTTKNKLNHKINQIEDLINKSSNETEYNNLNLQKKYLIQKITLINLLLDENLMEAKKNIDIFSYTEGDMFKNSLIFCLYSLKNNFPD</sequence>
<dbReference type="Proteomes" id="UP000437748">
    <property type="component" value="Unassembled WGS sequence"/>
</dbReference>
<reference evidence="1 2" key="1">
    <citation type="submission" date="2019-10" db="EMBL/GenBank/DDBJ databases">
        <title>New species of Slilvanegrellaceae.</title>
        <authorList>
            <person name="Pitt A."/>
            <person name="Hahn M.W."/>
        </authorList>
    </citation>
    <scope>NUCLEOTIDE SEQUENCE [LARGE SCALE GENOMIC DNA]</scope>
    <source>
        <strain evidence="1 2">SP-Ram-0.45-NSY-1</strain>
    </source>
</reference>